<feature type="compositionally biased region" description="Low complexity" evidence="1">
    <location>
        <begin position="315"/>
        <end position="325"/>
    </location>
</feature>
<dbReference type="AlphaFoldDB" id="A0A366HFQ9"/>
<keyword evidence="3" id="KW-1185">Reference proteome</keyword>
<name>A0A366HFQ9_9BACT</name>
<gene>
    <name evidence="2" type="ORF">DES53_1084</name>
</gene>
<feature type="compositionally biased region" description="Pro residues" evidence="1">
    <location>
        <begin position="326"/>
        <end position="339"/>
    </location>
</feature>
<evidence type="ECO:0000256" key="1">
    <source>
        <dbReference type="SAM" id="MobiDB-lite"/>
    </source>
</evidence>
<protein>
    <submittedName>
        <fullName evidence="2">Uncharacterized protein</fullName>
    </submittedName>
</protein>
<organism evidence="2 3">
    <name type="scientific">Roseimicrobium gellanilyticum</name>
    <dbReference type="NCBI Taxonomy" id="748857"/>
    <lineage>
        <taxon>Bacteria</taxon>
        <taxon>Pseudomonadati</taxon>
        <taxon>Verrucomicrobiota</taxon>
        <taxon>Verrucomicrobiia</taxon>
        <taxon>Verrucomicrobiales</taxon>
        <taxon>Verrucomicrobiaceae</taxon>
        <taxon>Roseimicrobium</taxon>
    </lineage>
</organism>
<proteinExistence type="predicted"/>
<evidence type="ECO:0000313" key="2">
    <source>
        <dbReference type="EMBL" id="RBP40298.1"/>
    </source>
</evidence>
<dbReference type="RefSeq" id="WP_113960175.1">
    <property type="nucleotide sequence ID" value="NZ_QNRR01000008.1"/>
</dbReference>
<feature type="compositionally biased region" description="Pro residues" evidence="1">
    <location>
        <begin position="350"/>
        <end position="361"/>
    </location>
</feature>
<accession>A0A366HFQ9</accession>
<dbReference type="EMBL" id="QNRR01000008">
    <property type="protein sequence ID" value="RBP40298.1"/>
    <property type="molecule type" value="Genomic_DNA"/>
</dbReference>
<dbReference type="Proteomes" id="UP000253426">
    <property type="component" value="Unassembled WGS sequence"/>
</dbReference>
<feature type="region of interest" description="Disordered" evidence="1">
    <location>
        <begin position="303"/>
        <end position="361"/>
    </location>
</feature>
<comment type="caution">
    <text evidence="2">The sequence shown here is derived from an EMBL/GenBank/DDBJ whole genome shotgun (WGS) entry which is preliminary data.</text>
</comment>
<evidence type="ECO:0000313" key="3">
    <source>
        <dbReference type="Proteomes" id="UP000253426"/>
    </source>
</evidence>
<reference evidence="2 3" key="1">
    <citation type="submission" date="2018-06" db="EMBL/GenBank/DDBJ databases">
        <title>Genomic Encyclopedia of Type Strains, Phase IV (KMG-IV): sequencing the most valuable type-strain genomes for metagenomic binning, comparative biology and taxonomic classification.</title>
        <authorList>
            <person name="Goeker M."/>
        </authorList>
    </citation>
    <scope>NUCLEOTIDE SEQUENCE [LARGE SCALE GENOMIC DNA]</scope>
    <source>
        <strain evidence="2 3">DSM 25532</strain>
    </source>
</reference>
<sequence>MLLTVSSGIPETRAQSPAPIEEYVMPEELVALQHQYSTLPDCMYEYVVNLYPPLDSVVHKFHYRFMTVRGMWRYERVDENGLMFYKVCFDGKVYHQFFKESDIGRIRQERPNPRYHHAYFTGGNKILITPDPLPADAKNLASTEFAWNPLFAPVEMPFLAKQKVFKTPDLHSASLWQDVMRRSATRHRTGKDTPANQVHFLLDDEALNGILKLEKLNRPGLPPWRVVEHDYMTRAGSMHVVTKYEDWRKFSVEFPDGSPSVLHMPALTTITSKGVPQSSVTTIELLPDTVAKPPIGLTIEDFRIPDTISNPPAQPADKSIAAKSKPSPPTKSAPPPKPAQKPKLGGTELKPPPKLKPAPKL</sequence>